<keyword evidence="2" id="KW-1185">Reference proteome</keyword>
<dbReference type="GO" id="GO:0003677">
    <property type="term" value="F:DNA binding"/>
    <property type="evidence" value="ECO:0007669"/>
    <property type="project" value="InterPro"/>
</dbReference>
<dbReference type="Gene3D" id="1.10.260.40">
    <property type="entry name" value="lambda repressor-like DNA-binding domains"/>
    <property type="match status" value="1"/>
</dbReference>
<dbReference type="Proteomes" id="UP000192276">
    <property type="component" value="Unassembled WGS sequence"/>
</dbReference>
<comment type="caution">
    <text evidence="1">The sequence shown here is derived from an EMBL/GenBank/DDBJ whole genome shotgun (WGS) entry which is preliminary data.</text>
</comment>
<evidence type="ECO:0008006" key="3">
    <source>
        <dbReference type="Google" id="ProtNLM"/>
    </source>
</evidence>
<evidence type="ECO:0000313" key="2">
    <source>
        <dbReference type="Proteomes" id="UP000192276"/>
    </source>
</evidence>
<proteinExistence type="predicted"/>
<reference evidence="2" key="1">
    <citation type="submission" date="2016-04" db="EMBL/GenBank/DDBJ databases">
        <authorList>
            <person name="Chen L."/>
            <person name="Zhuang W."/>
            <person name="Wang G."/>
        </authorList>
    </citation>
    <scope>NUCLEOTIDE SEQUENCE [LARGE SCALE GENOMIC DNA]</scope>
    <source>
        <strain evidence="2">208</strain>
    </source>
</reference>
<dbReference type="EMBL" id="LWBP01000230">
    <property type="protein sequence ID" value="OQP49076.1"/>
    <property type="molecule type" value="Genomic_DNA"/>
</dbReference>
<gene>
    <name evidence="1" type="ORF">A4R26_31175</name>
</gene>
<dbReference type="RefSeq" id="WP_081170234.1">
    <property type="nucleotide sequence ID" value="NZ_LWBP01000230.1"/>
</dbReference>
<dbReference type="OrthoDB" id="674040at2"/>
<dbReference type="STRING" id="550983.A4R26_31175"/>
<organism evidence="1 2">
    <name type="scientific">Niastella populi</name>
    <dbReference type="NCBI Taxonomy" id="550983"/>
    <lineage>
        <taxon>Bacteria</taxon>
        <taxon>Pseudomonadati</taxon>
        <taxon>Bacteroidota</taxon>
        <taxon>Chitinophagia</taxon>
        <taxon>Chitinophagales</taxon>
        <taxon>Chitinophagaceae</taxon>
        <taxon>Niastella</taxon>
    </lineage>
</organism>
<protein>
    <recommendedName>
        <fullName evidence="3">HTH cro/C1-type domain-containing protein</fullName>
    </recommendedName>
</protein>
<dbReference type="SUPFAM" id="SSF47413">
    <property type="entry name" value="lambda repressor-like DNA-binding domains"/>
    <property type="match status" value="1"/>
</dbReference>
<sequence length="107" mass="12417">MENVLMQVCREMHNLTKRQVARKLGIPATDYYDLETAKLAMTPVHGKALETLYNIKSHYFLEASGQLDQIRTLKEIIRQQKDELKRINALMEGGYELLHQDRQSKAS</sequence>
<name>A0A1V9ESH6_9BACT</name>
<dbReference type="AlphaFoldDB" id="A0A1V9ESH6"/>
<dbReference type="InterPro" id="IPR010982">
    <property type="entry name" value="Lambda_DNA-bd_dom_sf"/>
</dbReference>
<accession>A0A1V9ESH6</accession>
<evidence type="ECO:0000313" key="1">
    <source>
        <dbReference type="EMBL" id="OQP49076.1"/>
    </source>
</evidence>